<reference evidence="4" key="2">
    <citation type="submission" date="2023-05" db="EMBL/GenBank/DDBJ databases">
        <authorList>
            <consortium name="Lawrence Berkeley National Laboratory"/>
            <person name="Steindorff A."/>
            <person name="Hensen N."/>
            <person name="Bonometti L."/>
            <person name="Westerberg I."/>
            <person name="Brannstrom I.O."/>
            <person name="Guillou S."/>
            <person name="Cros-Aarteil S."/>
            <person name="Calhoun S."/>
            <person name="Haridas S."/>
            <person name="Kuo A."/>
            <person name="Mondo S."/>
            <person name="Pangilinan J."/>
            <person name="Riley R."/>
            <person name="Labutti K."/>
            <person name="Andreopoulos B."/>
            <person name="Lipzen A."/>
            <person name="Chen C."/>
            <person name="Yanf M."/>
            <person name="Daum C."/>
            <person name="Ng V."/>
            <person name="Clum A."/>
            <person name="Ohm R."/>
            <person name="Martin F."/>
            <person name="Silar P."/>
            <person name="Natvig D."/>
            <person name="Lalanne C."/>
            <person name="Gautier V."/>
            <person name="Ament-Velasquez S.L."/>
            <person name="Kruys A."/>
            <person name="Hutchinson M.I."/>
            <person name="Powell A.J."/>
            <person name="Barry K."/>
            <person name="Miller A.N."/>
            <person name="Grigoriev I.V."/>
            <person name="Debuchy R."/>
            <person name="Gladieux P."/>
            <person name="Thoren M.H."/>
            <person name="Johannesson H."/>
        </authorList>
    </citation>
    <scope>NUCLEOTIDE SEQUENCE</scope>
    <source>
        <strain evidence="4">CBS 359.72</strain>
    </source>
</reference>
<feature type="compositionally biased region" description="Low complexity" evidence="2">
    <location>
        <begin position="72"/>
        <end position="83"/>
    </location>
</feature>
<feature type="compositionally biased region" description="Polar residues" evidence="2">
    <location>
        <begin position="10"/>
        <end position="23"/>
    </location>
</feature>
<protein>
    <recommendedName>
        <fullName evidence="3">PH domain-containing protein</fullName>
    </recommendedName>
</protein>
<evidence type="ECO:0000313" key="4">
    <source>
        <dbReference type="EMBL" id="KAK4244680.1"/>
    </source>
</evidence>
<feature type="compositionally biased region" description="Low complexity" evidence="2">
    <location>
        <begin position="579"/>
        <end position="597"/>
    </location>
</feature>
<dbReference type="Pfam" id="PF20399">
    <property type="entry name" value="PH_20"/>
    <property type="match status" value="1"/>
</dbReference>
<dbReference type="InterPro" id="IPR046868">
    <property type="entry name" value="BAR_4"/>
</dbReference>
<evidence type="ECO:0000256" key="2">
    <source>
        <dbReference type="SAM" id="MobiDB-lite"/>
    </source>
</evidence>
<dbReference type="InterPro" id="IPR027267">
    <property type="entry name" value="AH/BAR_dom_sf"/>
</dbReference>
<dbReference type="EMBL" id="MU857728">
    <property type="protein sequence ID" value="KAK4244680.1"/>
    <property type="molecule type" value="Genomic_DNA"/>
</dbReference>
<keyword evidence="5" id="KW-1185">Reference proteome</keyword>
<evidence type="ECO:0000259" key="3">
    <source>
        <dbReference type="PROSITE" id="PS50003"/>
    </source>
</evidence>
<feature type="region of interest" description="Disordered" evidence="2">
    <location>
        <begin position="543"/>
        <end position="597"/>
    </location>
</feature>
<feature type="compositionally biased region" description="Low complexity" evidence="2">
    <location>
        <begin position="545"/>
        <end position="559"/>
    </location>
</feature>
<name>A0AAN7CMB7_9PEZI</name>
<feature type="region of interest" description="Disordered" evidence="2">
    <location>
        <begin position="692"/>
        <end position="820"/>
    </location>
</feature>
<gene>
    <name evidence="4" type="ORF">C7999DRAFT_34966</name>
</gene>
<dbReference type="SMART" id="SM00233">
    <property type="entry name" value="PH"/>
    <property type="match status" value="1"/>
</dbReference>
<dbReference type="Pfam" id="PF20400">
    <property type="entry name" value="BAR_4"/>
    <property type="match status" value="1"/>
</dbReference>
<sequence>MSAARAAVASTPQPNGYDSTIHFTQPQTQQTYYPTTNDADALSNSNAIPHPIPSASMPPSRFIEDWDASQRGGSVIDGSVSGSMQRSVSNAANGNGTTGDAISLSRGNTLKKKASMRRSGSLKRSGSRRSMKAGSVRSLALQSTADQDEMHSAFYCPVPTAANPTEALANRFQAWRKTLKDLITYFREVQTHYEHRAKSLTRLANVLNNTAAPPGLLGSGGLDDAMEILRGYNKQAIAEANKAREIEEDVILALTGLRSDLHQKIKEIKNLSGDFKNSVDKEMESTRRAVNQLQEALGQNELDPSLTVGKQDPYLLRLAVDRQLERQIDEENYLHQAYLNLENSGKELESIVVGEIQKAYNAYAGILKRESDAAYNAIEVLRAGPISMPKDREWTSFIQRDDRFVNPDLPMRSAESIHYPGRDHFACQEIRAGLLERKSKYLKSYTPGWYVLSPTHLHEYKSADKTQAPLMSLYLPEQKLGSHSADGSSSNKFVLKGRQTGSMHRGHKWVFRAESHDTMLAWYEDIKNVTEWTPEERGNLVRANSRSISRSSQRSSVSSDGVDDEEEPPFTATAASVNQQPRPDSSSRRQSGGRFPSDLQVNVQRGLQVPFSPLSASSGYGESFGHSDPFTMTPLPGGSSDQQSQSLRQGGQPQDVSGDRFQRNTAIDSAAASGVVQFHQPVAAVAQGQSLQESGTGGYSTAMQQRAPSAEGKQITPMWAEPVPIHVPHPHRQVSSAQDGTGSGVYDHRTSATVNGDYDRKRNEPGSSRDGDGVSAGTNGAISGGEFSARPDGAARDDSIQTIAHLHMPGQYPRGSITGL</sequence>
<evidence type="ECO:0000256" key="1">
    <source>
        <dbReference type="ARBA" id="ARBA00022553"/>
    </source>
</evidence>
<feature type="compositionally biased region" description="Basic and acidic residues" evidence="2">
    <location>
        <begin position="757"/>
        <end position="772"/>
    </location>
</feature>
<dbReference type="AlphaFoldDB" id="A0AAN7CMB7"/>
<feature type="region of interest" description="Disordered" evidence="2">
    <location>
        <begin position="1"/>
        <end position="137"/>
    </location>
</feature>
<reference evidence="4" key="1">
    <citation type="journal article" date="2023" name="Mol. Phylogenet. Evol.">
        <title>Genome-scale phylogeny and comparative genomics of the fungal order Sordariales.</title>
        <authorList>
            <person name="Hensen N."/>
            <person name="Bonometti L."/>
            <person name="Westerberg I."/>
            <person name="Brannstrom I.O."/>
            <person name="Guillou S."/>
            <person name="Cros-Aarteil S."/>
            <person name="Calhoun S."/>
            <person name="Haridas S."/>
            <person name="Kuo A."/>
            <person name="Mondo S."/>
            <person name="Pangilinan J."/>
            <person name="Riley R."/>
            <person name="LaButti K."/>
            <person name="Andreopoulos B."/>
            <person name="Lipzen A."/>
            <person name="Chen C."/>
            <person name="Yan M."/>
            <person name="Daum C."/>
            <person name="Ng V."/>
            <person name="Clum A."/>
            <person name="Steindorff A."/>
            <person name="Ohm R.A."/>
            <person name="Martin F."/>
            <person name="Silar P."/>
            <person name="Natvig D.O."/>
            <person name="Lalanne C."/>
            <person name="Gautier V."/>
            <person name="Ament-Velasquez S.L."/>
            <person name="Kruys A."/>
            <person name="Hutchinson M.I."/>
            <person name="Powell A.J."/>
            <person name="Barry K."/>
            <person name="Miller A.N."/>
            <person name="Grigoriev I.V."/>
            <person name="Debuchy R."/>
            <person name="Gladieux P."/>
            <person name="Hiltunen Thoren M."/>
            <person name="Johannesson H."/>
        </authorList>
    </citation>
    <scope>NUCLEOTIDE SEQUENCE</scope>
    <source>
        <strain evidence="4">CBS 359.72</strain>
    </source>
</reference>
<proteinExistence type="predicted"/>
<dbReference type="PANTHER" id="PTHR31941">
    <property type="entry name" value="CYTOSKELETAL SIGNALING PROTEIN SLM1"/>
    <property type="match status" value="1"/>
</dbReference>
<feature type="region of interest" description="Disordered" evidence="2">
    <location>
        <begin position="618"/>
        <end position="659"/>
    </location>
</feature>
<dbReference type="PANTHER" id="PTHR31941:SF16">
    <property type="entry name" value="PHOSPHATIDYLINOSITOL 4,5-BISPHOSPHATE-BINDING PROTEIN SLM1-RELATED"/>
    <property type="match status" value="1"/>
</dbReference>
<dbReference type="Gene3D" id="2.30.29.30">
    <property type="entry name" value="Pleckstrin-homology domain (PH domain)/Phosphotyrosine-binding domain (PTB)"/>
    <property type="match status" value="1"/>
</dbReference>
<dbReference type="InterPro" id="IPR011993">
    <property type="entry name" value="PH-like_dom_sf"/>
</dbReference>
<dbReference type="InterPro" id="IPR001849">
    <property type="entry name" value="PH_domain"/>
</dbReference>
<dbReference type="SUPFAM" id="SSF103657">
    <property type="entry name" value="BAR/IMD domain-like"/>
    <property type="match status" value="1"/>
</dbReference>
<feature type="compositionally biased region" description="Polar residues" evidence="2">
    <location>
        <begin position="639"/>
        <end position="655"/>
    </location>
</feature>
<feature type="compositionally biased region" description="Polar residues" evidence="2">
    <location>
        <begin position="692"/>
        <end position="707"/>
    </location>
</feature>
<feature type="compositionally biased region" description="Low complexity" evidence="2">
    <location>
        <begin position="24"/>
        <end position="36"/>
    </location>
</feature>
<dbReference type="PROSITE" id="PS50003">
    <property type="entry name" value="PH_DOMAIN"/>
    <property type="match status" value="1"/>
</dbReference>
<organism evidence="4 5">
    <name type="scientific">Corynascus novoguineensis</name>
    <dbReference type="NCBI Taxonomy" id="1126955"/>
    <lineage>
        <taxon>Eukaryota</taxon>
        <taxon>Fungi</taxon>
        <taxon>Dikarya</taxon>
        <taxon>Ascomycota</taxon>
        <taxon>Pezizomycotina</taxon>
        <taxon>Sordariomycetes</taxon>
        <taxon>Sordariomycetidae</taxon>
        <taxon>Sordariales</taxon>
        <taxon>Chaetomiaceae</taxon>
        <taxon>Corynascus</taxon>
    </lineage>
</organism>
<feature type="domain" description="PH" evidence="3">
    <location>
        <begin position="428"/>
        <end position="531"/>
    </location>
</feature>
<dbReference type="InterPro" id="IPR046869">
    <property type="entry name" value="SLM1/RGC1-like_PH"/>
</dbReference>
<feature type="compositionally biased region" description="Polar residues" evidence="2">
    <location>
        <begin position="84"/>
        <end position="108"/>
    </location>
</feature>
<dbReference type="InterPro" id="IPR043453">
    <property type="entry name" value="Slm1_PH"/>
</dbReference>
<dbReference type="Proteomes" id="UP001303647">
    <property type="component" value="Unassembled WGS sequence"/>
</dbReference>
<dbReference type="CDD" id="cd13311">
    <property type="entry name" value="PH_Slm1"/>
    <property type="match status" value="1"/>
</dbReference>
<comment type="caution">
    <text evidence="4">The sequence shown here is derived from an EMBL/GenBank/DDBJ whole genome shotgun (WGS) entry which is preliminary data.</text>
</comment>
<keyword evidence="1" id="KW-0597">Phosphoprotein</keyword>
<dbReference type="Gene3D" id="1.20.1270.60">
    <property type="entry name" value="Arfaptin homology (AH) domain/BAR domain"/>
    <property type="match status" value="1"/>
</dbReference>
<evidence type="ECO:0000313" key="5">
    <source>
        <dbReference type="Proteomes" id="UP001303647"/>
    </source>
</evidence>
<accession>A0AAN7CMB7</accession>
<dbReference type="SUPFAM" id="SSF50729">
    <property type="entry name" value="PH domain-like"/>
    <property type="match status" value="1"/>
</dbReference>